<sequence length="249" mass="26824">MTLALVTGSTRRLGGHIAARLADAGYDVALHASSDPLAEDWLARRLDASGCRWSCFDADLSRDDVAMHLVARAAEHFGAPPTLLVNNASLFDPDEASVPDMAALDRHFRVNTGAPLLLAQAVAEAGGEDRAVVNIVDQRIRNPHRDQPAYTLSKQALAEATRLLARTLAPDVRVNAVAPGLTMATEDYSKPQLERLCAMMPLRRLPSAEDIADAVLYLASARSVTGQTLFVDAGASMVSFDRDFIHLAR</sequence>
<evidence type="ECO:0000313" key="4">
    <source>
        <dbReference type="Proteomes" id="UP001197214"/>
    </source>
</evidence>
<keyword evidence="2" id="KW-0560">Oxidoreductase</keyword>
<evidence type="ECO:0000313" key="3">
    <source>
        <dbReference type="EMBL" id="MBW4330500.1"/>
    </source>
</evidence>
<dbReference type="EMBL" id="JAHWZX010000004">
    <property type="protein sequence ID" value="MBW4330500.1"/>
    <property type="molecule type" value="Genomic_DNA"/>
</dbReference>
<reference evidence="3 4" key="1">
    <citation type="submission" date="2021-07" db="EMBL/GenBank/DDBJ databases">
        <title>Stakelama flava sp. nov., a novel endophytic bacterium isolated from branch of Kandelia candel.</title>
        <authorList>
            <person name="Tuo L."/>
        </authorList>
    </citation>
    <scope>NUCLEOTIDE SEQUENCE [LARGE SCALE GENOMIC DNA]</scope>
    <source>
        <strain evidence="3 4">CBK3Z-3</strain>
    </source>
</reference>
<dbReference type="Proteomes" id="UP001197214">
    <property type="component" value="Unassembled WGS sequence"/>
</dbReference>
<name>A0ABS6XJW5_9SPHN</name>
<dbReference type="Pfam" id="PF13561">
    <property type="entry name" value="adh_short_C2"/>
    <property type="match status" value="1"/>
</dbReference>
<keyword evidence="4" id="KW-1185">Reference proteome</keyword>
<dbReference type="PANTHER" id="PTHR43639">
    <property type="entry name" value="OXIDOREDUCTASE, SHORT-CHAIN DEHYDROGENASE/REDUCTASE FAMILY (AFU_ORTHOLOGUE AFUA_5G02870)"/>
    <property type="match status" value="1"/>
</dbReference>
<comment type="caution">
    <text evidence="3">The sequence shown here is derived from an EMBL/GenBank/DDBJ whole genome shotgun (WGS) entry which is preliminary data.</text>
</comment>
<protein>
    <submittedName>
        <fullName evidence="3">SDR family oxidoreductase</fullName>
    </submittedName>
</protein>
<comment type="similarity">
    <text evidence="1">Belongs to the short-chain dehydrogenases/reductases (SDR) family.</text>
</comment>
<dbReference type="PANTHER" id="PTHR43639:SF1">
    <property type="entry name" value="SHORT-CHAIN DEHYDROGENASE_REDUCTASE FAMILY PROTEIN"/>
    <property type="match status" value="1"/>
</dbReference>
<dbReference type="InterPro" id="IPR002347">
    <property type="entry name" value="SDR_fam"/>
</dbReference>
<gene>
    <name evidence="3" type="ORF">KY084_06380</name>
</gene>
<organism evidence="3 4">
    <name type="scientific">Stakelama flava</name>
    <dbReference type="NCBI Taxonomy" id="2860338"/>
    <lineage>
        <taxon>Bacteria</taxon>
        <taxon>Pseudomonadati</taxon>
        <taxon>Pseudomonadota</taxon>
        <taxon>Alphaproteobacteria</taxon>
        <taxon>Sphingomonadales</taxon>
        <taxon>Sphingomonadaceae</taxon>
        <taxon>Stakelama</taxon>
    </lineage>
</organism>
<accession>A0ABS6XJW5</accession>
<evidence type="ECO:0000256" key="2">
    <source>
        <dbReference type="ARBA" id="ARBA00023002"/>
    </source>
</evidence>
<evidence type="ECO:0000256" key="1">
    <source>
        <dbReference type="ARBA" id="ARBA00006484"/>
    </source>
</evidence>
<proteinExistence type="inferred from homology"/>
<dbReference type="RefSeq" id="WP_219237599.1">
    <property type="nucleotide sequence ID" value="NZ_JAHWZX010000004.1"/>
</dbReference>